<reference evidence="8 10" key="1">
    <citation type="submission" date="2020-05" db="EMBL/GenBank/DDBJ databases">
        <title>FDA dAtabase for Regulatory Grade micrObial Sequences (FDA-ARGOS): Supporting development and validation of Infectious Disease Dx tests.</title>
        <authorList>
            <person name="Sproer C."/>
            <person name="Gronow S."/>
            <person name="Severitt S."/>
            <person name="Schroder I."/>
            <person name="Tallon L."/>
            <person name="Sadzewicz L."/>
            <person name="Zhao X."/>
            <person name="Vavikolanu K."/>
            <person name="Mehta A."/>
            <person name="Aluvathingal J."/>
            <person name="Nadendla S."/>
            <person name="Myers T."/>
            <person name="Yan Y."/>
            <person name="Sichtig H."/>
        </authorList>
    </citation>
    <scope>NUCLEOTIDE SEQUENCE [LARGE SCALE GENOMIC DNA]</scope>
    <source>
        <strain evidence="8 10">FDAARGOS_787</strain>
    </source>
</reference>
<feature type="binding site" evidence="6">
    <location>
        <begin position="15"/>
        <end position="17"/>
    </location>
    <ligand>
        <name>FMN</name>
        <dbReference type="ChEBI" id="CHEBI:58210"/>
    </ligand>
</feature>
<comment type="cofactor">
    <cofactor evidence="6">
        <name>FMN</name>
        <dbReference type="ChEBI" id="CHEBI:58210"/>
    </cofactor>
    <text evidence="6">Binds 1 FMN per subunit.</text>
</comment>
<dbReference type="PANTHER" id="PTHR43741">
    <property type="entry name" value="FMN-DEPENDENT NADH-AZOREDUCTASE 1"/>
    <property type="match status" value="1"/>
</dbReference>
<evidence type="ECO:0000256" key="1">
    <source>
        <dbReference type="ARBA" id="ARBA00022630"/>
    </source>
</evidence>
<dbReference type="Gene3D" id="3.40.50.360">
    <property type="match status" value="1"/>
</dbReference>
<comment type="subunit">
    <text evidence="6">Homodimer.</text>
</comment>
<reference evidence="9 11" key="2">
    <citation type="submission" date="2024-05" db="EMBL/GenBank/DDBJ databases">
        <title>Achromobacter denitrificans. BP1, complete genome.</title>
        <authorList>
            <person name="Zhang B."/>
        </authorList>
    </citation>
    <scope>NUCLEOTIDE SEQUENCE [LARGE SCALE GENOMIC DNA]</scope>
    <source>
        <strain evidence="9 11">BP1</strain>
    </source>
</reference>
<name>A0A427WPE0_ACHDE</name>
<evidence type="ECO:0000313" key="9">
    <source>
        <dbReference type="EMBL" id="XAN15845.1"/>
    </source>
</evidence>
<dbReference type="GO" id="GO:0009055">
    <property type="term" value="F:electron transfer activity"/>
    <property type="evidence" value="ECO:0007669"/>
    <property type="project" value="UniProtKB-UniRule"/>
</dbReference>
<proteinExistence type="inferred from homology"/>
<protein>
    <recommendedName>
        <fullName evidence="6">FMN dependent NADH:quinone oxidoreductase</fullName>
        <ecNumber evidence="6">1.6.5.-</ecNumber>
    </recommendedName>
    <alternativeName>
        <fullName evidence="6">Azo-dye reductase</fullName>
    </alternativeName>
    <alternativeName>
        <fullName evidence="6">FMN-dependent NADH-azo compound oxidoreductase</fullName>
    </alternativeName>
    <alternativeName>
        <fullName evidence="6">FMN-dependent NADH-azoreductase</fullName>
        <ecNumber evidence="6">1.7.1.17</ecNumber>
    </alternativeName>
</protein>
<dbReference type="OrthoDB" id="9787136at2"/>
<dbReference type="GO" id="GO:0010181">
    <property type="term" value="F:FMN binding"/>
    <property type="evidence" value="ECO:0007669"/>
    <property type="project" value="UniProtKB-UniRule"/>
</dbReference>
<dbReference type="SUPFAM" id="SSF52218">
    <property type="entry name" value="Flavoproteins"/>
    <property type="match status" value="1"/>
</dbReference>
<keyword evidence="11" id="KW-1185">Reference proteome</keyword>
<dbReference type="HAMAP" id="MF_01216">
    <property type="entry name" value="Azoreductase_type1"/>
    <property type="match status" value="1"/>
</dbReference>
<feature type="binding site" evidence="6">
    <location>
        <position position="9"/>
    </location>
    <ligand>
        <name>FMN</name>
        <dbReference type="ChEBI" id="CHEBI:58210"/>
    </ligand>
</feature>
<accession>A0A427WPE0</accession>
<comment type="caution">
    <text evidence="6">Lacks conserved residue(s) required for the propagation of feature annotation.</text>
</comment>
<gene>
    <name evidence="6" type="primary">azoR</name>
    <name evidence="9" type="ORF">AAIK43_31400</name>
    <name evidence="8" type="ORF">FOC81_24365</name>
</gene>
<dbReference type="Proteomes" id="UP001446337">
    <property type="component" value="Chromosome"/>
</dbReference>
<dbReference type="InterPro" id="IPR023048">
    <property type="entry name" value="NADH:quinone_OxRdtase_FMN_depd"/>
</dbReference>
<evidence type="ECO:0000256" key="2">
    <source>
        <dbReference type="ARBA" id="ARBA00022643"/>
    </source>
</evidence>
<comment type="catalytic activity">
    <reaction evidence="6">
        <text>2 a quinone + NADH + H(+) = 2 a 1,4-benzosemiquinone + NAD(+)</text>
        <dbReference type="Rhea" id="RHEA:65952"/>
        <dbReference type="ChEBI" id="CHEBI:15378"/>
        <dbReference type="ChEBI" id="CHEBI:57540"/>
        <dbReference type="ChEBI" id="CHEBI:57945"/>
        <dbReference type="ChEBI" id="CHEBI:132124"/>
        <dbReference type="ChEBI" id="CHEBI:134225"/>
    </reaction>
</comment>
<dbReference type="EC" id="1.6.5.-" evidence="6"/>
<dbReference type="GeneID" id="92842508"/>
<evidence type="ECO:0000313" key="8">
    <source>
        <dbReference type="EMBL" id="QKQ49664.1"/>
    </source>
</evidence>
<feature type="domain" description="Flavodoxin-like fold" evidence="7">
    <location>
        <begin position="1"/>
        <end position="199"/>
    </location>
</feature>
<dbReference type="InterPro" id="IPR003680">
    <property type="entry name" value="Flavodoxin_fold"/>
</dbReference>
<keyword evidence="4 6" id="KW-0520">NAD</keyword>
<keyword evidence="2 6" id="KW-0288">FMN</keyword>
<evidence type="ECO:0000313" key="11">
    <source>
        <dbReference type="Proteomes" id="UP001446337"/>
    </source>
</evidence>
<organism evidence="8 10">
    <name type="scientific">Achromobacter denitrificans</name>
    <name type="common">Alcaligenes denitrificans</name>
    <dbReference type="NCBI Taxonomy" id="32002"/>
    <lineage>
        <taxon>Bacteria</taxon>
        <taxon>Pseudomonadati</taxon>
        <taxon>Pseudomonadota</taxon>
        <taxon>Betaproteobacteria</taxon>
        <taxon>Burkholderiales</taxon>
        <taxon>Alcaligenaceae</taxon>
        <taxon>Achromobacter</taxon>
    </lineage>
</organism>
<dbReference type="InterPro" id="IPR050104">
    <property type="entry name" value="FMN-dep_NADH:Q_OxRdtase_AzoR1"/>
</dbReference>
<dbReference type="PANTHER" id="PTHR43741:SF2">
    <property type="entry name" value="FMN-DEPENDENT NADH:QUINONE OXIDOREDUCTASE"/>
    <property type="match status" value="1"/>
</dbReference>
<dbReference type="EMBL" id="CP154792">
    <property type="protein sequence ID" value="XAN15845.1"/>
    <property type="molecule type" value="Genomic_DNA"/>
</dbReference>
<sequence length="209" mass="22199">MKTLVILSSILGDRSNSKQLADHLIARVKAANPAAAVKVRDLGAQPIPYFDGNTAGALFTPADARTVEQHRIVEMGDTLIAELMEADRIVFAVPIYNFNLPAQFKSYLDHVARAGVTFRYTSEGVPEGLIKGKQVFVLTARGGKAEGTPSDTLTPYLRQMLGFLGMSDVTFIAAEGMALGEVAVLEGLAQAKQRIDAQLADAAPAGLAA</sequence>
<keyword evidence="1 6" id="KW-0285">Flavoprotein</keyword>
<comment type="function">
    <text evidence="6">Quinone reductase that provides resistance to thiol-specific stress caused by electrophilic quinones.</text>
</comment>
<evidence type="ECO:0000256" key="4">
    <source>
        <dbReference type="ARBA" id="ARBA00023027"/>
    </source>
</evidence>
<evidence type="ECO:0000259" key="7">
    <source>
        <dbReference type="Pfam" id="PF02525"/>
    </source>
</evidence>
<dbReference type="AlphaFoldDB" id="A0A427WPE0"/>
<dbReference type="GO" id="GO:0016655">
    <property type="term" value="F:oxidoreductase activity, acting on NAD(P)H, quinone or similar compound as acceptor"/>
    <property type="evidence" value="ECO:0007669"/>
    <property type="project" value="InterPro"/>
</dbReference>
<comment type="function">
    <text evidence="6">Also exhibits azoreductase activity. Catalyzes the reductive cleavage of the azo bond in aromatic azo compounds to the corresponding amines.</text>
</comment>
<dbReference type="Proteomes" id="UP000509782">
    <property type="component" value="Chromosome"/>
</dbReference>
<comment type="catalytic activity">
    <reaction evidence="5">
        <text>N,N-dimethyl-1,4-phenylenediamine + anthranilate + 2 NAD(+) = 2-(4-dimethylaminophenyl)diazenylbenzoate + 2 NADH + 2 H(+)</text>
        <dbReference type="Rhea" id="RHEA:55872"/>
        <dbReference type="ChEBI" id="CHEBI:15378"/>
        <dbReference type="ChEBI" id="CHEBI:15783"/>
        <dbReference type="ChEBI" id="CHEBI:16567"/>
        <dbReference type="ChEBI" id="CHEBI:57540"/>
        <dbReference type="ChEBI" id="CHEBI:57945"/>
        <dbReference type="ChEBI" id="CHEBI:71579"/>
        <dbReference type="EC" id="1.7.1.17"/>
    </reaction>
    <physiologicalReaction direction="right-to-left" evidence="5">
        <dbReference type="Rhea" id="RHEA:55874"/>
    </physiologicalReaction>
</comment>
<evidence type="ECO:0000256" key="3">
    <source>
        <dbReference type="ARBA" id="ARBA00023002"/>
    </source>
</evidence>
<evidence type="ECO:0000313" key="10">
    <source>
        <dbReference type="Proteomes" id="UP000509782"/>
    </source>
</evidence>
<dbReference type="RefSeq" id="WP_062681267.1">
    <property type="nucleotide sequence ID" value="NZ_CADIJN010000042.1"/>
</dbReference>
<dbReference type="InterPro" id="IPR029039">
    <property type="entry name" value="Flavoprotein-like_sf"/>
</dbReference>
<comment type="similarity">
    <text evidence="6">Belongs to the azoreductase type 1 family.</text>
</comment>
<dbReference type="Pfam" id="PF02525">
    <property type="entry name" value="Flavodoxin_2"/>
    <property type="match status" value="1"/>
</dbReference>
<dbReference type="EC" id="1.7.1.17" evidence="6"/>
<evidence type="ECO:0000256" key="5">
    <source>
        <dbReference type="ARBA" id="ARBA00048542"/>
    </source>
</evidence>
<evidence type="ECO:0000256" key="6">
    <source>
        <dbReference type="HAMAP-Rule" id="MF_01216"/>
    </source>
</evidence>
<dbReference type="GO" id="GO:0016652">
    <property type="term" value="F:oxidoreductase activity, acting on NAD(P)H as acceptor"/>
    <property type="evidence" value="ECO:0007669"/>
    <property type="project" value="UniProtKB-UniRule"/>
</dbReference>
<dbReference type="EMBL" id="CP054569">
    <property type="protein sequence ID" value="QKQ49664.1"/>
    <property type="molecule type" value="Genomic_DNA"/>
</dbReference>
<keyword evidence="3 6" id="KW-0560">Oxidoreductase</keyword>